<dbReference type="PANTHER" id="PTHR42059:SF1">
    <property type="entry name" value="TNT DOMAIN-CONTAINING PROTEIN"/>
    <property type="match status" value="1"/>
</dbReference>
<gene>
    <name evidence="3" type="ORF">N0V93_007109</name>
</gene>
<dbReference type="InterPro" id="IPR025331">
    <property type="entry name" value="TNT"/>
</dbReference>
<feature type="domain" description="TNT" evidence="2">
    <location>
        <begin position="137"/>
        <end position="217"/>
    </location>
</feature>
<reference evidence="3" key="1">
    <citation type="submission" date="2022-10" db="EMBL/GenBank/DDBJ databases">
        <title>Tapping the CABI collections for fungal endophytes: first genome assemblies for Collariella, Neodidymelliopsis, Ascochyta clinopodiicola, Didymella pomorum, Didymosphaeria variabile, Neocosmospora piperis and Neocucurbitaria cava.</title>
        <authorList>
            <person name="Hill R."/>
        </authorList>
    </citation>
    <scope>NUCLEOTIDE SEQUENCE</scope>
    <source>
        <strain evidence="3">IMI 355082</strain>
    </source>
</reference>
<feature type="signal peptide" evidence="1">
    <location>
        <begin position="1"/>
        <end position="21"/>
    </location>
</feature>
<evidence type="ECO:0000313" key="4">
    <source>
        <dbReference type="Proteomes" id="UP001140453"/>
    </source>
</evidence>
<keyword evidence="4" id="KW-1185">Reference proteome</keyword>
<dbReference type="Pfam" id="PF14021">
    <property type="entry name" value="TNT"/>
    <property type="match status" value="1"/>
</dbReference>
<dbReference type="PANTHER" id="PTHR42059">
    <property type="entry name" value="TNT DOMAIN-CONTAINING PROTEIN"/>
    <property type="match status" value="1"/>
</dbReference>
<dbReference type="OrthoDB" id="2923349at2759"/>
<keyword evidence="1" id="KW-0732">Signal</keyword>
<dbReference type="Proteomes" id="UP001140453">
    <property type="component" value="Unassembled WGS sequence"/>
</dbReference>
<evidence type="ECO:0000313" key="3">
    <source>
        <dbReference type="EMBL" id="KAJ4389637.1"/>
    </source>
</evidence>
<name>A0A9W8YPG1_9PEZI</name>
<dbReference type="GO" id="GO:0050135">
    <property type="term" value="F:NADP+ nucleosidase activity"/>
    <property type="evidence" value="ECO:0007669"/>
    <property type="project" value="InterPro"/>
</dbReference>
<dbReference type="EMBL" id="JAPEVB010000004">
    <property type="protein sequence ID" value="KAJ4389637.1"/>
    <property type="molecule type" value="Genomic_DNA"/>
</dbReference>
<organism evidence="3 4">
    <name type="scientific">Gnomoniopsis smithogilvyi</name>
    <dbReference type="NCBI Taxonomy" id="1191159"/>
    <lineage>
        <taxon>Eukaryota</taxon>
        <taxon>Fungi</taxon>
        <taxon>Dikarya</taxon>
        <taxon>Ascomycota</taxon>
        <taxon>Pezizomycotina</taxon>
        <taxon>Sordariomycetes</taxon>
        <taxon>Sordariomycetidae</taxon>
        <taxon>Diaporthales</taxon>
        <taxon>Gnomoniaceae</taxon>
        <taxon>Gnomoniopsis</taxon>
    </lineage>
</organism>
<comment type="caution">
    <text evidence="3">The sequence shown here is derived from an EMBL/GenBank/DDBJ whole genome shotgun (WGS) entry which is preliminary data.</text>
</comment>
<protein>
    <recommendedName>
        <fullName evidence="2">TNT domain-containing protein</fullName>
    </recommendedName>
</protein>
<dbReference type="InterPro" id="IPR053024">
    <property type="entry name" value="Fungal_surface_NADase"/>
</dbReference>
<evidence type="ECO:0000256" key="1">
    <source>
        <dbReference type="SAM" id="SignalP"/>
    </source>
</evidence>
<proteinExistence type="predicted"/>
<accession>A0A9W8YPG1</accession>
<feature type="chain" id="PRO_5040949044" description="TNT domain-containing protein" evidence="1">
    <location>
        <begin position="22"/>
        <end position="252"/>
    </location>
</feature>
<sequence>MFPFQYAVAVWIAAFSSSITGAPLTAPGDGPQCCALQSVDPEYCMGTANNATLLDQYVCGDWRLGPVMLPTTLPPLATLLELYNRFGGLCPGDFLAKWWNATGPRGSWIYPEQTGFSLDQSAGEPPEGRAIDGNLILPVGTLIDRFGAEKNGMYFSPAAAPYLQRALPPSNLDTPQDDPQYPYNYHVYRTLQPITVLAGPIAPWFGQRGQGVQCTWALVKVSNAQITKDVLPSLIYFVNRLSLGTHSFPSYG</sequence>
<evidence type="ECO:0000259" key="2">
    <source>
        <dbReference type="Pfam" id="PF14021"/>
    </source>
</evidence>
<dbReference type="AlphaFoldDB" id="A0A9W8YPG1"/>